<protein>
    <submittedName>
        <fullName evidence="1">Uncharacterized protein</fullName>
    </submittedName>
</protein>
<evidence type="ECO:0000313" key="1">
    <source>
        <dbReference type="EMBL" id="GAD04345.1"/>
    </source>
</evidence>
<reference evidence="1 2" key="2">
    <citation type="journal article" date="2013" name="Genome Announc.">
        <title>Draft Genome Sequences of Porphyromonas crevioricanis JCM 15906T and Porphyromonas cansulci JCM 13913T Isolated from a Canine Oral Cavity.</title>
        <authorList>
            <person name="Sakamoto M."/>
            <person name="Tanaka N."/>
            <person name="Shiwa Y."/>
            <person name="Yoshikawa H."/>
            <person name="Ohkuma M."/>
        </authorList>
    </citation>
    <scope>NUCLEOTIDE SEQUENCE [LARGE SCALE GENOMIC DNA]</scope>
    <source>
        <strain evidence="1 2">JCM 15906</strain>
    </source>
</reference>
<reference evidence="2" key="1">
    <citation type="journal article" date="2013" name="Genome">
        <title>Draft Genome Sequences of Porphyromonas crevioricanis JCM 15906T and Porphyromonas cansulci JCM 13913T Isolated from a Canine Oral Cavity.</title>
        <authorList>
            <person name="Sakamoto M."/>
            <person name="Tanaka N."/>
            <person name="Shiwa Y."/>
            <person name="Yoshikawa H."/>
            <person name="Ohkuma M."/>
        </authorList>
    </citation>
    <scope>NUCLEOTIDE SEQUENCE [LARGE SCALE GENOMIC DNA]</scope>
    <source>
        <strain evidence="2">JCM 15906</strain>
    </source>
</reference>
<comment type="caution">
    <text evidence="1">The sequence shown here is derived from an EMBL/GenBank/DDBJ whole genome shotgun (WGS) entry which is preliminary data.</text>
</comment>
<organism evidence="1 2">
    <name type="scientific">Porphyromonas crevioricanis JCM 15906</name>
    <dbReference type="NCBI Taxonomy" id="1305617"/>
    <lineage>
        <taxon>Bacteria</taxon>
        <taxon>Pseudomonadati</taxon>
        <taxon>Bacteroidota</taxon>
        <taxon>Bacteroidia</taxon>
        <taxon>Bacteroidales</taxon>
        <taxon>Porphyromonadaceae</taxon>
        <taxon>Porphyromonas</taxon>
    </lineage>
</organism>
<gene>
    <name evidence="1" type="ORF">PORCRE_28</name>
</gene>
<dbReference type="Proteomes" id="UP000018031">
    <property type="component" value="Unassembled WGS sequence"/>
</dbReference>
<accession>S4NAW7</accession>
<evidence type="ECO:0000313" key="2">
    <source>
        <dbReference type="Proteomes" id="UP000018031"/>
    </source>
</evidence>
<name>S4NAW7_9PORP</name>
<dbReference type="AlphaFoldDB" id="S4NAW7"/>
<dbReference type="EMBL" id="BAOU01000002">
    <property type="protein sequence ID" value="GAD04345.1"/>
    <property type="molecule type" value="Genomic_DNA"/>
</dbReference>
<proteinExistence type="predicted"/>
<sequence length="42" mass="4577">MANLVIRPHSLLLIRGVFCNSHVALLGSVPCFLTKKQEGKEG</sequence>